<dbReference type="PANTHER" id="PTHR48022:SF2">
    <property type="entry name" value="PLASTIDIC GLUCOSE TRANSPORTER 4"/>
    <property type="match status" value="1"/>
</dbReference>
<comment type="subunit">
    <text evidence="3">Homodimer.</text>
</comment>
<evidence type="ECO:0000313" key="17">
    <source>
        <dbReference type="EMBL" id="KAF0742970.1"/>
    </source>
</evidence>
<comment type="catalytic activity">
    <reaction evidence="7">
        <text>D-galactose(in) = D-galactose(out)</text>
        <dbReference type="Rhea" id="RHEA:34915"/>
        <dbReference type="ChEBI" id="CHEBI:4139"/>
    </reaction>
    <physiologicalReaction direction="right-to-left" evidence="7">
        <dbReference type="Rhea" id="RHEA:34917"/>
    </physiologicalReaction>
</comment>
<keyword evidence="18" id="KW-1185">Reference proteome</keyword>
<feature type="transmembrane region" description="Helical" evidence="15">
    <location>
        <begin position="115"/>
        <end position="134"/>
    </location>
</feature>
<dbReference type="InterPro" id="IPR050360">
    <property type="entry name" value="MFS_Sugar_Transporters"/>
</dbReference>
<protein>
    <recommendedName>
        <fullName evidence="13">Hexose transporter 1</fullName>
    </recommendedName>
</protein>
<evidence type="ECO:0000256" key="13">
    <source>
        <dbReference type="ARBA" id="ARBA00044780"/>
    </source>
</evidence>
<evidence type="ECO:0000256" key="10">
    <source>
        <dbReference type="ARBA" id="ARBA00044662"/>
    </source>
</evidence>
<feature type="transmembrane region" description="Helical" evidence="15">
    <location>
        <begin position="23"/>
        <end position="41"/>
    </location>
</feature>
<reference evidence="17 18" key="1">
    <citation type="submission" date="2019-07" db="EMBL/GenBank/DDBJ databases">
        <title>Genomics analysis of Aphanomyces spp. identifies a new class of oomycete effector associated with host adaptation.</title>
        <authorList>
            <person name="Gaulin E."/>
        </authorList>
    </citation>
    <scope>NUCLEOTIDE SEQUENCE [LARGE SCALE GENOMIC DNA]</scope>
    <source>
        <strain evidence="17 18">ATCC 201684</strain>
    </source>
</reference>
<evidence type="ECO:0000256" key="5">
    <source>
        <dbReference type="ARBA" id="ARBA00022989"/>
    </source>
</evidence>
<feature type="transmembrane region" description="Helical" evidence="15">
    <location>
        <begin position="389"/>
        <end position="414"/>
    </location>
</feature>
<dbReference type="PROSITE" id="PS50850">
    <property type="entry name" value="MFS"/>
    <property type="match status" value="1"/>
</dbReference>
<feature type="transmembrane region" description="Helical" evidence="15">
    <location>
        <begin position="210"/>
        <end position="227"/>
    </location>
</feature>
<evidence type="ECO:0000259" key="16">
    <source>
        <dbReference type="PROSITE" id="PS50850"/>
    </source>
</evidence>
<comment type="similarity">
    <text evidence="2 14">Belongs to the major facilitator superfamily. Sugar transporter (TC 2.A.1.1) family.</text>
</comment>
<comment type="catalytic activity">
    <reaction evidence="11">
        <text>D-glucosamine(out) = D-glucosamine(in)</text>
        <dbReference type="Rhea" id="RHEA:78423"/>
        <dbReference type="ChEBI" id="CHEBI:58723"/>
    </reaction>
    <physiologicalReaction direction="left-to-right" evidence="11">
        <dbReference type="Rhea" id="RHEA:78424"/>
    </physiologicalReaction>
</comment>
<comment type="subcellular location">
    <subcellularLocation>
        <location evidence="1">Membrane</location>
        <topology evidence="1">Multi-pass membrane protein</topology>
    </subcellularLocation>
</comment>
<dbReference type="InterPro" id="IPR036259">
    <property type="entry name" value="MFS_trans_sf"/>
</dbReference>
<dbReference type="AlphaFoldDB" id="A0A6G0XRK0"/>
<comment type="catalytic activity">
    <reaction evidence="8">
        <text>D-glucose(out) = D-glucose(in)</text>
        <dbReference type="Rhea" id="RHEA:60376"/>
        <dbReference type="ChEBI" id="CHEBI:4167"/>
    </reaction>
    <physiologicalReaction direction="left-to-right" evidence="8">
        <dbReference type="Rhea" id="RHEA:60377"/>
    </physiologicalReaction>
</comment>
<dbReference type="OrthoDB" id="6339427at2759"/>
<dbReference type="PRINTS" id="PR00171">
    <property type="entry name" value="SUGRTRNSPORT"/>
</dbReference>
<feature type="domain" description="Major facilitator superfamily (MFS) profile" evidence="16">
    <location>
        <begin position="28"/>
        <end position="479"/>
    </location>
</feature>
<dbReference type="Gene3D" id="1.20.1250.20">
    <property type="entry name" value="MFS general substrate transporter like domains"/>
    <property type="match status" value="1"/>
</dbReference>
<evidence type="ECO:0000313" key="18">
    <source>
        <dbReference type="Proteomes" id="UP000481153"/>
    </source>
</evidence>
<keyword evidence="5 15" id="KW-1133">Transmembrane helix</keyword>
<dbReference type="InterPro" id="IPR005829">
    <property type="entry name" value="Sugar_transporter_CS"/>
</dbReference>
<evidence type="ECO:0000256" key="6">
    <source>
        <dbReference type="ARBA" id="ARBA00023136"/>
    </source>
</evidence>
<dbReference type="PANTHER" id="PTHR48022">
    <property type="entry name" value="PLASTIDIC GLUCOSE TRANSPORTER 4"/>
    <property type="match status" value="1"/>
</dbReference>
<feature type="transmembrane region" description="Helical" evidence="15">
    <location>
        <begin position="322"/>
        <end position="343"/>
    </location>
</feature>
<feature type="transmembrane region" description="Helical" evidence="15">
    <location>
        <begin position="140"/>
        <end position="163"/>
    </location>
</feature>
<accession>A0A6G0XRK0</accession>
<name>A0A6G0XRK0_9STRA</name>
<evidence type="ECO:0000256" key="4">
    <source>
        <dbReference type="ARBA" id="ARBA00022692"/>
    </source>
</evidence>
<dbReference type="InterPro" id="IPR005828">
    <property type="entry name" value="MFS_sugar_transport-like"/>
</dbReference>
<feature type="transmembrane region" description="Helical" evidence="15">
    <location>
        <begin position="288"/>
        <end position="310"/>
    </location>
</feature>
<feature type="transmembrane region" description="Helical" evidence="15">
    <location>
        <begin position="91"/>
        <end position="108"/>
    </location>
</feature>
<comment type="catalytic activity">
    <reaction evidence="9">
        <text>D-xylose(out) = D-xylose(in)</text>
        <dbReference type="Rhea" id="RHEA:78427"/>
        <dbReference type="ChEBI" id="CHEBI:53455"/>
    </reaction>
    <physiologicalReaction direction="left-to-right" evidence="9">
        <dbReference type="Rhea" id="RHEA:78428"/>
    </physiologicalReaction>
</comment>
<keyword evidence="4 15" id="KW-0812">Transmembrane</keyword>
<dbReference type="Pfam" id="PF00083">
    <property type="entry name" value="Sugar_tr"/>
    <property type="match status" value="1"/>
</dbReference>
<evidence type="ECO:0000256" key="8">
    <source>
        <dbReference type="ARBA" id="ARBA00044648"/>
    </source>
</evidence>
<feature type="transmembrane region" description="Helical" evidence="15">
    <location>
        <begin position="426"/>
        <end position="444"/>
    </location>
</feature>
<feature type="transmembrane region" description="Helical" evidence="15">
    <location>
        <begin position="456"/>
        <end position="475"/>
    </location>
</feature>
<dbReference type="SUPFAM" id="SSF103473">
    <property type="entry name" value="MFS general substrate transporter"/>
    <property type="match status" value="1"/>
</dbReference>
<dbReference type="Proteomes" id="UP000481153">
    <property type="component" value="Unassembled WGS sequence"/>
</dbReference>
<dbReference type="InterPro" id="IPR020846">
    <property type="entry name" value="MFS_dom"/>
</dbReference>
<evidence type="ECO:0000256" key="14">
    <source>
        <dbReference type="RuleBase" id="RU003346"/>
    </source>
</evidence>
<dbReference type="GO" id="GO:0016020">
    <property type="term" value="C:membrane"/>
    <property type="evidence" value="ECO:0007669"/>
    <property type="project" value="UniProtKB-SubCell"/>
</dbReference>
<dbReference type="InterPro" id="IPR003663">
    <property type="entry name" value="Sugar/inositol_transpt"/>
</dbReference>
<evidence type="ECO:0000256" key="2">
    <source>
        <dbReference type="ARBA" id="ARBA00010992"/>
    </source>
</evidence>
<evidence type="ECO:0000256" key="9">
    <source>
        <dbReference type="ARBA" id="ARBA00044656"/>
    </source>
</evidence>
<dbReference type="GO" id="GO:0005351">
    <property type="term" value="F:carbohydrate:proton symporter activity"/>
    <property type="evidence" value="ECO:0007669"/>
    <property type="project" value="TreeGrafter"/>
</dbReference>
<sequence length="507" mass="55252">MAGGVFVQVTDGDNSIPTEGSKAYAIIVCVFASLGGIFFGYDQGVTGGVIVMDSFLRDFCVGYDGNTMTDCTSTSATLPENWLNYTTLYNVLYYIGCIFGAVLGGLIADKLGRRASIFFSGFIFCIGTCMLVFSNSGNHILTLIARIIQGFGVGNSSFSIPIFGAEMAPKELRGMLSGFMQMTVVTGLLLAGIINYIVKDTHHGWRTTNAVAMAFPVILMIGIYFVPESPRWLYQRKGREAAETSLKRLRKTDNIGDELKAIGDALEEEGADEVTWKDVFHPSVRRRVFIAMALQFLQQASGINPVFTYGAQIFKDVLGDGIAILLLLQIINFLSTIPAMYYIDKTGRRGLLLLGAAGMTLGHLVFGIAFTAGCKGNDKDLGCSKTTGWIMIVATGFFIFNFAISWGPICWVYAAEIFPLKVRAKAVSLSSGANWTMGAAMVGIPKLFPYLHVNGVFFLFCALAALSGVFVYFYCPETRNLMLEDIEKLFNKNARGAEDVKTPDDLS</sequence>
<keyword evidence="14" id="KW-0813">Transport</keyword>
<dbReference type="EMBL" id="VJMJ01000022">
    <property type="protein sequence ID" value="KAF0742970.1"/>
    <property type="molecule type" value="Genomic_DNA"/>
</dbReference>
<dbReference type="NCBIfam" id="TIGR00879">
    <property type="entry name" value="SP"/>
    <property type="match status" value="1"/>
</dbReference>
<dbReference type="VEuPathDB" id="FungiDB:AeMF1_013940"/>
<evidence type="ECO:0000256" key="7">
    <source>
        <dbReference type="ARBA" id="ARBA00044637"/>
    </source>
</evidence>
<comment type="caution">
    <text evidence="17">The sequence shown here is derived from an EMBL/GenBank/DDBJ whole genome shotgun (WGS) entry which is preliminary data.</text>
</comment>
<keyword evidence="6 15" id="KW-0472">Membrane</keyword>
<evidence type="ECO:0000256" key="3">
    <source>
        <dbReference type="ARBA" id="ARBA00011738"/>
    </source>
</evidence>
<evidence type="ECO:0000256" key="1">
    <source>
        <dbReference type="ARBA" id="ARBA00004141"/>
    </source>
</evidence>
<dbReference type="FunFam" id="1.20.1250.20:FF:000129">
    <property type="entry name" value="Major Facilitator Superfamily (MFS)"/>
    <property type="match status" value="1"/>
</dbReference>
<evidence type="ECO:0000256" key="11">
    <source>
        <dbReference type="ARBA" id="ARBA00044668"/>
    </source>
</evidence>
<comment type="catalytic activity">
    <reaction evidence="12">
        <text>D-fructose(out) = D-fructose(in)</text>
        <dbReference type="Rhea" id="RHEA:60372"/>
        <dbReference type="ChEBI" id="CHEBI:37721"/>
    </reaction>
    <physiologicalReaction direction="left-to-right" evidence="12">
        <dbReference type="Rhea" id="RHEA:60373"/>
    </physiologicalReaction>
</comment>
<gene>
    <name evidence="17" type="ORF">Ae201684_002035</name>
</gene>
<organism evidence="17 18">
    <name type="scientific">Aphanomyces euteiches</name>
    <dbReference type="NCBI Taxonomy" id="100861"/>
    <lineage>
        <taxon>Eukaryota</taxon>
        <taxon>Sar</taxon>
        <taxon>Stramenopiles</taxon>
        <taxon>Oomycota</taxon>
        <taxon>Saprolegniomycetes</taxon>
        <taxon>Saprolegniales</taxon>
        <taxon>Verrucalvaceae</taxon>
        <taxon>Aphanomyces</taxon>
    </lineage>
</organism>
<proteinExistence type="inferred from homology"/>
<comment type="catalytic activity">
    <reaction evidence="10">
        <text>D-mannose(out) = D-mannose(in)</text>
        <dbReference type="Rhea" id="RHEA:78391"/>
        <dbReference type="ChEBI" id="CHEBI:4208"/>
    </reaction>
    <physiologicalReaction direction="left-to-right" evidence="10">
        <dbReference type="Rhea" id="RHEA:78392"/>
    </physiologicalReaction>
</comment>
<evidence type="ECO:0000256" key="15">
    <source>
        <dbReference type="SAM" id="Phobius"/>
    </source>
</evidence>
<evidence type="ECO:0000256" key="12">
    <source>
        <dbReference type="ARBA" id="ARBA00044710"/>
    </source>
</evidence>
<dbReference type="PROSITE" id="PS00216">
    <property type="entry name" value="SUGAR_TRANSPORT_1"/>
    <property type="match status" value="1"/>
</dbReference>
<feature type="transmembrane region" description="Helical" evidence="15">
    <location>
        <begin position="175"/>
        <end position="198"/>
    </location>
</feature>
<feature type="transmembrane region" description="Helical" evidence="15">
    <location>
        <begin position="350"/>
        <end position="369"/>
    </location>
</feature>
<dbReference type="PROSITE" id="PS00217">
    <property type="entry name" value="SUGAR_TRANSPORT_2"/>
    <property type="match status" value="1"/>
</dbReference>